<comment type="caution">
    <text evidence="6">The sequence shown here is derived from an EMBL/GenBank/DDBJ whole genome shotgun (WGS) entry which is preliminary data.</text>
</comment>
<evidence type="ECO:0000259" key="5">
    <source>
        <dbReference type="PROSITE" id="PS50931"/>
    </source>
</evidence>
<dbReference type="GO" id="GO:0003700">
    <property type="term" value="F:DNA-binding transcription factor activity"/>
    <property type="evidence" value="ECO:0007669"/>
    <property type="project" value="InterPro"/>
</dbReference>
<dbReference type="SUPFAM" id="SSF46785">
    <property type="entry name" value="Winged helix' DNA-binding domain"/>
    <property type="match status" value="1"/>
</dbReference>
<dbReference type="Pfam" id="PF03466">
    <property type="entry name" value="LysR_substrate"/>
    <property type="match status" value="1"/>
</dbReference>
<name>A0A7W2QI49_PSEPU</name>
<keyword evidence="3" id="KW-0238">DNA-binding</keyword>
<dbReference type="InterPro" id="IPR036388">
    <property type="entry name" value="WH-like_DNA-bd_sf"/>
</dbReference>
<dbReference type="InterPro" id="IPR000847">
    <property type="entry name" value="LysR_HTH_N"/>
</dbReference>
<keyword evidence="4" id="KW-0804">Transcription</keyword>
<dbReference type="GO" id="GO:0032993">
    <property type="term" value="C:protein-DNA complex"/>
    <property type="evidence" value="ECO:0007669"/>
    <property type="project" value="TreeGrafter"/>
</dbReference>
<evidence type="ECO:0000256" key="4">
    <source>
        <dbReference type="ARBA" id="ARBA00023163"/>
    </source>
</evidence>
<dbReference type="RefSeq" id="WP_054899803.1">
    <property type="nucleotide sequence ID" value="NZ_CP060529.1"/>
</dbReference>
<feature type="domain" description="HTH lysR-type" evidence="5">
    <location>
        <begin position="5"/>
        <end position="63"/>
    </location>
</feature>
<accession>A0A7W2QI49</accession>
<organism evidence="6 7">
    <name type="scientific">Pseudomonas putida</name>
    <name type="common">Arthrobacter siderocapsulatus</name>
    <dbReference type="NCBI Taxonomy" id="303"/>
    <lineage>
        <taxon>Bacteria</taxon>
        <taxon>Pseudomonadati</taxon>
        <taxon>Pseudomonadota</taxon>
        <taxon>Gammaproteobacteria</taxon>
        <taxon>Pseudomonadales</taxon>
        <taxon>Pseudomonadaceae</taxon>
        <taxon>Pseudomonas</taxon>
    </lineage>
</organism>
<dbReference type="Gene3D" id="1.10.10.10">
    <property type="entry name" value="Winged helix-like DNA-binding domain superfamily/Winged helix DNA-binding domain"/>
    <property type="match status" value="1"/>
</dbReference>
<evidence type="ECO:0000313" key="6">
    <source>
        <dbReference type="EMBL" id="MBA6115134.1"/>
    </source>
</evidence>
<dbReference type="GO" id="GO:0003677">
    <property type="term" value="F:DNA binding"/>
    <property type="evidence" value="ECO:0007669"/>
    <property type="project" value="UniProtKB-KW"/>
</dbReference>
<dbReference type="PANTHER" id="PTHR30346">
    <property type="entry name" value="TRANSCRIPTIONAL DUAL REGULATOR HCAR-RELATED"/>
    <property type="match status" value="1"/>
</dbReference>
<reference evidence="6 7" key="1">
    <citation type="submission" date="2020-07" db="EMBL/GenBank/DDBJ databases">
        <title>Diversity of carbapenemase encoding genes among Pseudomonas putida group clinical isolates in a tertiary Brazilian hospital.</title>
        <authorList>
            <person name="Alberto-Lei F."/>
            <person name="Nodari C.S."/>
            <person name="Streling A.P."/>
            <person name="Paulino J.T."/>
            <person name="Bessa-Neto F.O."/>
            <person name="Cayo R."/>
            <person name="Gales A.C."/>
        </authorList>
    </citation>
    <scope>NUCLEOTIDE SEQUENCE [LARGE SCALE GENOMIC DNA]</scope>
    <source>
        <strain evidence="6 7">12464</strain>
    </source>
</reference>
<dbReference type="PROSITE" id="PS50931">
    <property type="entry name" value="HTH_LYSR"/>
    <property type="match status" value="1"/>
</dbReference>
<dbReference type="Gene3D" id="3.40.190.10">
    <property type="entry name" value="Periplasmic binding protein-like II"/>
    <property type="match status" value="2"/>
</dbReference>
<gene>
    <name evidence="6" type="ORF">H4C47_05275</name>
</gene>
<evidence type="ECO:0000256" key="2">
    <source>
        <dbReference type="ARBA" id="ARBA00023015"/>
    </source>
</evidence>
<dbReference type="FunFam" id="1.10.10.10:FF:000001">
    <property type="entry name" value="LysR family transcriptional regulator"/>
    <property type="match status" value="1"/>
</dbReference>
<evidence type="ECO:0000256" key="3">
    <source>
        <dbReference type="ARBA" id="ARBA00023125"/>
    </source>
</evidence>
<keyword evidence="2" id="KW-0805">Transcription regulation</keyword>
<dbReference type="PRINTS" id="PR00039">
    <property type="entry name" value="HTHLYSR"/>
</dbReference>
<evidence type="ECO:0000256" key="1">
    <source>
        <dbReference type="ARBA" id="ARBA00009437"/>
    </source>
</evidence>
<proteinExistence type="inferred from homology"/>
<sequence length="315" mass="35083">MAFNYSLKQLRYLVTTVECGSISEASRRLNISNPAISSAIKDLESRFDLQIFVRHKSNGLMLTPAGSHFFERAVSLLRDARAFEQQVNGDSERISGEIVLACYEPIASSYMPELLSSFENRFPSVRVSLHIVNQNKIVEGLRSGAFDLALTYSAGLRDTHKSIALLPDLYPRAVLPADHALANREMLSLSMIAKEPLVLLDIWPSNQYFIGQFEVAGLRPNIAYKVPSMELVTAFVGQGLGVSILVTLPEQIQTPNGKRVVTLPLDGALLPSSTVVAWNRDKDLTRLTSEFVNHCKQEIKLPKHIRPFTPEQVLH</sequence>
<dbReference type="EMBL" id="JACGDG010000004">
    <property type="protein sequence ID" value="MBA6115134.1"/>
    <property type="molecule type" value="Genomic_DNA"/>
</dbReference>
<dbReference type="SUPFAM" id="SSF53850">
    <property type="entry name" value="Periplasmic binding protein-like II"/>
    <property type="match status" value="1"/>
</dbReference>
<dbReference type="PANTHER" id="PTHR30346:SF0">
    <property type="entry name" value="HCA OPERON TRANSCRIPTIONAL ACTIVATOR HCAR"/>
    <property type="match status" value="1"/>
</dbReference>
<comment type="similarity">
    <text evidence="1">Belongs to the LysR transcriptional regulatory family.</text>
</comment>
<dbReference type="Pfam" id="PF00126">
    <property type="entry name" value="HTH_1"/>
    <property type="match status" value="1"/>
</dbReference>
<evidence type="ECO:0000313" key="7">
    <source>
        <dbReference type="Proteomes" id="UP000553948"/>
    </source>
</evidence>
<dbReference type="InterPro" id="IPR036390">
    <property type="entry name" value="WH_DNA-bd_sf"/>
</dbReference>
<dbReference type="AlphaFoldDB" id="A0A7W2QI49"/>
<dbReference type="InterPro" id="IPR005119">
    <property type="entry name" value="LysR_subst-bd"/>
</dbReference>
<dbReference type="Proteomes" id="UP000553948">
    <property type="component" value="Unassembled WGS sequence"/>
</dbReference>
<protein>
    <submittedName>
        <fullName evidence="6">LysR family transcriptional regulator</fullName>
    </submittedName>
</protein>